<dbReference type="SMART" id="SM00429">
    <property type="entry name" value="IPT"/>
    <property type="match status" value="3"/>
</dbReference>
<dbReference type="EMBL" id="QGDC01000004">
    <property type="protein sequence ID" value="RCH55365.1"/>
    <property type="molecule type" value="Genomic_DNA"/>
</dbReference>
<evidence type="ECO:0000313" key="5">
    <source>
        <dbReference type="Proteomes" id="UP000253209"/>
    </source>
</evidence>
<gene>
    <name evidence="4" type="ORF">DJ568_09295</name>
</gene>
<name>A0A367GQL1_9SPHI</name>
<keyword evidence="1 2" id="KW-0732">Signal</keyword>
<proteinExistence type="predicted"/>
<evidence type="ECO:0000256" key="2">
    <source>
        <dbReference type="SAM" id="SignalP"/>
    </source>
</evidence>
<feature type="domain" description="IPT/TIG" evidence="3">
    <location>
        <begin position="958"/>
        <end position="1051"/>
    </location>
</feature>
<dbReference type="PANTHER" id="PTHR46580:SF4">
    <property type="entry name" value="ATP_GTP-BINDING PROTEIN"/>
    <property type="match status" value="1"/>
</dbReference>
<dbReference type="Pfam" id="PF13517">
    <property type="entry name" value="FG-GAP_3"/>
    <property type="match status" value="12"/>
</dbReference>
<reference evidence="4 5" key="1">
    <citation type="submission" date="2018-05" db="EMBL/GenBank/DDBJ databases">
        <title>Mucilaginibacter hurinus sp. nov., isolated from briquette warehouse soil.</title>
        <authorList>
            <person name="Choi L."/>
        </authorList>
    </citation>
    <scope>NUCLEOTIDE SEQUENCE [LARGE SCALE GENOMIC DNA]</scope>
    <source>
        <strain evidence="4 5">ZR32</strain>
    </source>
</reference>
<keyword evidence="5" id="KW-1185">Reference proteome</keyword>
<dbReference type="PANTHER" id="PTHR46580">
    <property type="entry name" value="SENSOR KINASE-RELATED"/>
    <property type="match status" value="1"/>
</dbReference>
<feature type="domain" description="IPT/TIG" evidence="3">
    <location>
        <begin position="1891"/>
        <end position="2005"/>
    </location>
</feature>
<dbReference type="SUPFAM" id="SSF81296">
    <property type="entry name" value="E set domains"/>
    <property type="match status" value="5"/>
</dbReference>
<dbReference type="InterPro" id="IPR002909">
    <property type="entry name" value="IPT_dom"/>
</dbReference>
<dbReference type="Gene3D" id="2.130.10.130">
    <property type="entry name" value="Integrin alpha, N-terminal"/>
    <property type="match status" value="9"/>
</dbReference>
<dbReference type="SUPFAM" id="SSF69318">
    <property type="entry name" value="Integrin alpha N-terminal domain"/>
    <property type="match status" value="6"/>
</dbReference>
<comment type="caution">
    <text evidence="4">The sequence shown here is derived from an EMBL/GenBank/DDBJ whole genome shotgun (WGS) entry which is preliminary data.</text>
</comment>
<organism evidence="4 5">
    <name type="scientific">Mucilaginibacter hurinus</name>
    <dbReference type="NCBI Taxonomy" id="2201324"/>
    <lineage>
        <taxon>Bacteria</taxon>
        <taxon>Pseudomonadati</taxon>
        <taxon>Bacteroidota</taxon>
        <taxon>Sphingobacteriia</taxon>
        <taxon>Sphingobacteriales</taxon>
        <taxon>Sphingobacteriaceae</taxon>
        <taxon>Mucilaginibacter</taxon>
    </lineage>
</organism>
<dbReference type="CDD" id="cd00603">
    <property type="entry name" value="IPT_PCSR"/>
    <property type="match status" value="3"/>
</dbReference>
<feature type="chain" id="PRO_5016786467" description="IPT/TIG domain-containing protein" evidence="2">
    <location>
        <begin position="18"/>
        <end position="2449"/>
    </location>
</feature>
<dbReference type="InterPro" id="IPR026444">
    <property type="entry name" value="Secre_tail"/>
</dbReference>
<evidence type="ECO:0000259" key="3">
    <source>
        <dbReference type="SMART" id="SM00429"/>
    </source>
</evidence>
<feature type="signal peptide" evidence="2">
    <location>
        <begin position="1"/>
        <end position="17"/>
    </location>
</feature>
<dbReference type="Pfam" id="PF18962">
    <property type="entry name" value="Por_Secre_tail"/>
    <property type="match status" value="1"/>
</dbReference>
<dbReference type="Proteomes" id="UP000253209">
    <property type="component" value="Unassembled WGS sequence"/>
</dbReference>
<dbReference type="InterPro" id="IPR014756">
    <property type="entry name" value="Ig_E-set"/>
</dbReference>
<dbReference type="NCBIfam" id="TIGR04183">
    <property type="entry name" value="Por_Secre_tail"/>
    <property type="match status" value="1"/>
</dbReference>
<dbReference type="InterPro" id="IPR013783">
    <property type="entry name" value="Ig-like_fold"/>
</dbReference>
<evidence type="ECO:0000256" key="1">
    <source>
        <dbReference type="ARBA" id="ARBA00022729"/>
    </source>
</evidence>
<feature type="domain" description="IPT/TIG" evidence="3">
    <location>
        <begin position="21"/>
        <end position="104"/>
    </location>
</feature>
<accession>A0A367GQL1</accession>
<evidence type="ECO:0000313" key="4">
    <source>
        <dbReference type="EMBL" id="RCH55365.1"/>
    </source>
</evidence>
<protein>
    <recommendedName>
        <fullName evidence="3">IPT/TIG domain-containing protein</fullName>
    </recommendedName>
</protein>
<dbReference type="InterPro" id="IPR013517">
    <property type="entry name" value="FG-GAP"/>
</dbReference>
<dbReference type="Gene3D" id="2.60.40.10">
    <property type="entry name" value="Immunoglobulins"/>
    <property type="match status" value="5"/>
</dbReference>
<dbReference type="OrthoDB" id="1110382at2"/>
<dbReference type="Pfam" id="PF01833">
    <property type="entry name" value="TIG"/>
    <property type="match status" value="4"/>
</dbReference>
<dbReference type="RefSeq" id="WP_114004987.1">
    <property type="nucleotide sequence ID" value="NZ_QGDC01000004.1"/>
</dbReference>
<dbReference type="InterPro" id="IPR028994">
    <property type="entry name" value="Integrin_alpha_N"/>
</dbReference>
<sequence>MKKISLFILFSSFISVAIGQVPAITSFSPTSGMAGTTVTITGKNFNATADKNGVLLNGLRAPVITASATQLTVTVPPGASYGAFTVANKDNALTGTSKGLFLTMPDKPIPIGTPIDFEDEQILVKHYDWGFLNPHAVADIDGDGQLDIVVSDDATTDIIIFRNTATTGSTIPMFTRVNIGIGIAGRLLKAEDINGDGKPDIIITTTDKMFILVNHATPGTITGASFGVVSVTLTTPPLKLFTGDADGDGRIDIITTGENKFTVYPNSSVNGIINATSFATKVNVVVPDMLYLQVADMNIDGKVDIIAVRTINFESKKIDIYRNTATPGNLKSSSFVSALNLLPAKHPRAVFAKDINGDGLPELIQGNFENDEISIFQNKTVAGSATIALGTSIKIPMLASVVSVEVGDFDGNGKPDVYAISDHTPSYITLIRNTNATSTLALAGFAKKNTYSFPTRGADVSVGDVDGNGRPDLVYGDKQLVIALNSPGAPPKITSLEIPDSTSAGDLIEIYGDGFSTHIAENQIFFGTIKAEVTEAYQTRLSVKVPYGAGYEPVTVLNKTKGLAAVSSRPFSAKFSSRYDLAANDFAAPFNLAGGGKPLATVAADIDGNGKPDLVVLNDTGNSLTIYRNIGANGKLAAASFAAGVTFATGTNASSVIVKDLNNDGKADIAVANAGSNTVSVFINKAVSGNITAASLAAKVDFTVGTNPVKIASADIDSDGHADLLTANNTAKSFSVLRNTGTGTDLAFAAKVDITTPGKPSAIAVGDFDNDDKPDVVVTNGDINSVSIFENKAVAGAISASSFAAAFTMATGNNPVDIALGRLMNGYNIVVANKGNNMVSVFYGNNYYNHLEFEPRFDLATGTAPAAVKVADMDGDGYLDIAVANSGGNNISLYRNLYNWTDDDEVLKFAEKVDLATGILPLDLTVCDFDEDTRPDIVVAKGDSNDLSLFRNSYTNIAPTITSFTPQSGPLGTEVTINGTNFNADPLKNSVFFGAVRATVVQATSKKLVVTVPAGANYHPIAVTNTGRNSTAWTQKPFVVTFTNPQNSTYTDFDDPVYIYASTAGHRVRVSDLNGDGKPDILVSPDHVDLTALFRNVSKPGSLTSLAFHTSYNNPSLTIDETANIIDIDADGKPDIFDLKKGVCHINITNWGVDTIASFKPEEIVFRYFIDDYVLADVTADGKPDILTFGDGVMIFQNVSSKGIIRFEHLKNIPITNTAGAALAVTDINSDLKPDLVITRKGTNYVSVLLNISTGQSPVFAAKIDVATGTLGASPAAFADLDSDGKPDMIVGNLASNSVSFLRNTSTEGSNNLFAAKVDFALSGNPTSANLADVRVTLGDITGDGKPDIIATLRDTYAWEKTMINYIINKSTPANFTAASFVAGEKLGKRGFIRNWPELSDVDGDSKPDLFYADGQNLVLLRNNHIKPPLIKSVIYTQDKDKTPTALITGKYFGKTTAANTVYFGAAKGTVTFVNDTSLLVNVPVGATYKPVTVLNTEMQLSGYYSMPFSKKYIANARVEGADMPIKITAPTGTQPGAQATADIDGDGKPDIIVANQGSGSISVFRNTYTGGTRTDLASGAKPVAVATGDLDNDGRTDIVVVNETDKTLSIFKNNAASGNITTSSFAAKVNLATGNKPSAVAIRDIDGNGKPDILVTNKDDNTFSVYLNKGVANVITAASFQQRVSFGVGMQPTGIVATDFDSDGKADVVVANSEDSFMSLFQNLFEKDVIQASSFGPKINLIGYHVRAITSGDFNADGRDDLVAITNYSVQPYYNNYPQASQFTAGLFYVPGNIATMPDVTSIDMSDFDGDGFPDLVITGSDPDSIMVHRNGMARELYSVFEKGVKIAAGKNPAGVSAGDLTGDGKPDIAVTNASTKTISILVNSTLLSAPVITSFNPEKGPADLPITIYGDHFDALPQNNIVYFGTAKAEILSASVKKLMARVPFGATYQPISVLNTDKKLIGFSKSSFAVTFKAGTPAVDSRVNLNSGLKPTGVTIGDFNLDGKPDVAVANSGESTMSIFYNKVIQPGKMGVSSFTSGIKYTTGANPAAVITADIDIDGYLDIVTANYGSNSISFFGSSPGTEKLFSDQYQLPTGLKPVALTISDLNGDGIPEIIVANSGSNTVSVFPGIKTDGQYDIGIRVDFATGSSPSGVCTADINDDGKPEIIVSNYAGNSVSILQNTTRTRSANITFAPRKDIPIEGGPQQVSAVDINKDGKTDIVVVNKLTNKVSVLVNNYSEGAMSSSPFSVKTFTTGTSPAYAAIGDVSGEGHADIVVTNNTGNSISVLPNLSSGTNIAFAAKMDLPSGTAPQGVAIADFDGDGKPDIALAGSSANVLSIIRNASGTPSAIENNKLAAEATSASTVKLTVYPNPASTTANIGYQLPKQSDVEIGIFNMKGKRVASHSVSQAAAGSNQIQVDVSALPADIYFINIQASGFNEMGKLLKN</sequence>